<comment type="caution">
    <text evidence="1">The sequence shown here is derived from an EMBL/GenBank/DDBJ whole genome shotgun (WGS) entry which is preliminary data.</text>
</comment>
<evidence type="ECO:0000313" key="2">
    <source>
        <dbReference type="Proteomes" id="UP000429523"/>
    </source>
</evidence>
<dbReference type="AlphaFoldDB" id="A0A6A3EKR6"/>
<proteinExistence type="predicted"/>
<dbReference type="EMBL" id="QXGF01001047">
    <property type="protein sequence ID" value="KAE8933103.1"/>
    <property type="molecule type" value="Genomic_DNA"/>
</dbReference>
<accession>A0A6A3EKR6</accession>
<organism evidence="1 2">
    <name type="scientific">Phytophthora fragariae</name>
    <dbReference type="NCBI Taxonomy" id="53985"/>
    <lineage>
        <taxon>Eukaryota</taxon>
        <taxon>Sar</taxon>
        <taxon>Stramenopiles</taxon>
        <taxon>Oomycota</taxon>
        <taxon>Peronosporomycetes</taxon>
        <taxon>Peronosporales</taxon>
        <taxon>Peronosporaceae</taxon>
        <taxon>Phytophthora</taxon>
    </lineage>
</organism>
<gene>
    <name evidence="1" type="ORF">PF009_g16878</name>
</gene>
<evidence type="ECO:0000313" key="1">
    <source>
        <dbReference type="EMBL" id="KAE8933103.1"/>
    </source>
</evidence>
<sequence>MLSVSVYLVGRAAATFSCLSSSRETASVKRFIFAALVFSIAAVRFAPSC</sequence>
<protein>
    <submittedName>
        <fullName evidence="1">Uncharacterized protein</fullName>
    </submittedName>
</protein>
<name>A0A6A3EKR6_9STRA</name>
<dbReference type="Proteomes" id="UP000429523">
    <property type="component" value="Unassembled WGS sequence"/>
</dbReference>
<reference evidence="1 2" key="1">
    <citation type="submission" date="2018-08" db="EMBL/GenBank/DDBJ databases">
        <title>Genomic investigation of the strawberry pathogen Phytophthora fragariae indicates pathogenicity is determined by transcriptional variation in three key races.</title>
        <authorList>
            <person name="Adams T.M."/>
            <person name="Armitage A.D."/>
            <person name="Sobczyk M.K."/>
            <person name="Bates H.J."/>
            <person name="Dunwell J.M."/>
            <person name="Nellist C.F."/>
            <person name="Harrison R.J."/>
        </authorList>
    </citation>
    <scope>NUCLEOTIDE SEQUENCE [LARGE SCALE GENOMIC DNA]</scope>
    <source>
        <strain evidence="1 2">NOV-9</strain>
    </source>
</reference>